<accession>A0ACC3ALU1</accession>
<comment type="caution">
    <text evidence="1">The sequence shown here is derived from an EMBL/GenBank/DDBJ whole genome shotgun (WGS) entry which is preliminary data.</text>
</comment>
<proteinExistence type="predicted"/>
<evidence type="ECO:0000313" key="2">
    <source>
        <dbReference type="Proteomes" id="UP001177260"/>
    </source>
</evidence>
<protein>
    <submittedName>
        <fullName evidence="1">Uncharacterized protein</fullName>
    </submittedName>
</protein>
<evidence type="ECO:0000313" key="1">
    <source>
        <dbReference type="EMBL" id="KAK1138470.1"/>
    </source>
</evidence>
<gene>
    <name evidence="1" type="ORF">N8T08_002485</name>
</gene>
<name>A0ACC3ALU1_9EURO</name>
<keyword evidence="2" id="KW-1185">Reference proteome</keyword>
<organism evidence="1 2">
    <name type="scientific">Aspergillus melleus</name>
    <dbReference type="NCBI Taxonomy" id="138277"/>
    <lineage>
        <taxon>Eukaryota</taxon>
        <taxon>Fungi</taxon>
        <taxon>Dikarya</taxon>
        <taxon>Ascomycota</taxon>
        <taxon>Pezizomycotina</taxon>
        <taxon>Eurotiomycetes</taxon>
        <taxon>Eurotiomycetidae</taxon>
        <taxon>Eurotiales</taxon>
        <taxon>Aspergillaceae</taxon>
        <taxon>Aspergillus</taxon>
        <taxon>Aspergillus subgen. Circumdati</taxon>
    </lineage>
</organism>
<reference evidence="1 2" key="1">
    <citation type="journal article" date="2023" name="ACS Omega">
        <title>Identification of the Neoaspergillic Acid Biosynthesis Gene Cluster by Establishing an In Vitro CRISPR-Ribonucleoprotein Genetic System in Aspergillus melleus.</title>
        <authorList>
            <person name="Yuan B."/>
            <person name="Grau M.F."/>
            <person name="Murata R.M."/>
            <person name="Torok T."/>
            <person name="Venkateswaran K."/>
            <person name="Stajich J.E."/>
            <person name="Wang C.C.C."/>
        </authorList>
    </citation>
    <scope>NUCLEOTIDE SEQUENCE [LARGE SCALE GENOMIC DNA]</scope>
    <source>
        <strain evidence="1 2">IMV 1140</strain>
    </source>
</reference>
<sequence length="356" mass="39835">MQADDKWGLSKSPLVPQRAIPVNVWSFAATATTIPPPSPVIRLQTLTFVTFTIYELTMSDRTEFRDPTSQAGPAAQGIQIQHFSERITVWPEDWSGISDPKLRRKLQNRLNQRALRLRKKLDAQATPSDDISNSNGRSSTELEEVSRKASPIIGSHQSQISDVQSKSHTTAVLALPTVGEIHILEPNTPKTKRILHHFELIARSAYATGSPRTDMLLHLTQFNFIKALIENMAVLGLSSDQLDDDANSPFNTMGPSHPNLATSLPPSLRATIIQRTIPHHPWLDLLPIPQMRDNLISAGESYDETQLCLDMKGYGNPDMDHTGIIVWRDPWDPEGWEVTESFARNWGWVLAGCWVT</sequence>
<dbReference type="EMBL" id="JAOPJF010000147">
    <property type="protein sequence ID" value="KAK1138470.1"/>
    <property type="molecule type" value="Genomic_DNA"/>
</dbReference>
<dbReference type="Proteomes" id="UP001177260">
    <property type="component" value="Unassembled WGS sequence"/>
</dbReference>